<dbReference type="Pfam" id="PF00103">
    <property type="entry name" value="Hormone_1"/>
    <property type="match status" value="1"/>
</dbReference>
<dbReference type="Proteomes" id="UP000264820">
    <property type="component" value="Unplaced"/>
</dbReference>
<dbReference type="Gene3D" id="1.20.1250.10">
    <property type="match status" value="1"/>
</dbReference>
<dbReference type="FunFam" id="1.20.1250.10:FF:000042">
    <property type="entry name" value="Somatolactin alpha"/>
    <property type="match status" value="1"/>
</dbReference>
<reference evidence="9" key="1">
    <citation type="submission" date="2025-08" db="UniProtKB">
        <authorList>
            <consortium name="Ensembl"/>
        </authorList>
    </citation>
    <scope>IDENTIFICATION</scope>
</reference>
<evidence type="ECO:0000256" key="4">
    <source>
        <dbReference type="ARBA" id="ARBA00022702"/>
    </source>
</evidence>
<dbReference type="GO" id="GO:0060396">
    <property type="term" value="P:growth hormone receptor signaling pathway"/>
    <property type="evidence" value="ECO:0007669"/>
    <property type="project" value="TreeGrafter"/>
</dbReference>
<keyword evidence="7" id="KW-0325">Glycoprotein</keyword>
<evidence type="ECO:0000256" key="1">
    <source>
        <dbReference type="ARBA" id="ARBA00004613"/>
    </source>
</evidence>
<keyword evidence="10" id="KW-1185">Reference proteome</keyword>
<dbReference type="GO" id="GO:0031667">
    <property type="term" value="P:response to nutrient levels"/>
    <property type="evidence" value="ECO:0007669"/>
    <property type="project" value="TreeGrafter"/>
</dbReference>
<dbReference type="InterPro" id="IPR018116">
    <property type="entry name" value="Somatotropin_CS"/>
</dbReference>
<evidence type="ECO:0000256" key="3">
    <source>
        <dbReference type="ARBA" id="ARBA00022525"/>
    </source>
</evidence>
<evidence type="ECO:0000256" key="6">
    <source>
        <dbReference type="ARBA" id="ARBA00023157"/>
    </source>
</evidence>
<dbReference type="InterPro" id="IPR001400">
    <property type="entry name" value="Somatotropin/Prolactin"/>
</dbReference>
<dbReference type="GeneTree" id="ENSGT00950000182818"/>
<dbReference type="PRINTS" id="PR00836">
    <property type="entry name" value="SOMATOTROPIN"/>
</dbReference>
<dbReference type="GO" id="GO:0048513">
    <property type="term" value="P:animal organ development"/>
    <property type="evidence" value="ECO:0007669"/>
    <property type="project" value="TreeGrafter"/>
</dbReference>
<keyword evidence="4 8" id="KW-0372">Hormone</keyword>
<dbReference type="AlphaFoldDB" id="A0A3Q2Z9P3"/>
<dbReference type="Ensembl" id="ENSHCOT00000000093.1">
    <property type="protein sequence ID" value="ENSHCOP00000022823.1"/>
    <property type="gene ID" value="ENSHCOG00000010818.1"/>
</dbReference>
<dbReference type="PANTHER" id="PTHR11417:SF3">
    <property type="entry name" value="SOMATOLACTIN ALPHA ISOFORM X1-RELATED"/>
    <property type="match status" value="1"/>
</dbReference>
<dbReference type="GO" id="GO:0045927">
    <property type="term" value="P:positive regulation of growth"/>
    <property type="evidence" value="ECO:0007669"/>
    <property type="project" value="TreeGrafter"/>
</dbReference>
<dbReference type="GO" id="GO:0005615">
    <property type="term" value="C:extracellular space"/>
    <property type="evidence" value="ECO:0007669"/>
    <property type="project" value="TreeGrafter"/>
</dbReference>
<evidence type="ECO:0000313" key="10">
    <source>
        <dbReference type="Proteomes" id="UP000264820"/>
    </source>
</evidence>
<evidence type="ECO:0000256" key="7">
    <source>
        <dbReference type="ARBA" id="ARBA00023180"/>
    </source>
</evidence>
<keyword evidence="3" id="KW-0964">Secreted</keyword>
<dbReference type="InterPro" id="IPR009079">
    <property type="entry name" value="4_helix_cytokine-like_core"/>
</dbReference>
<dbReference type="GO" id="GO:0046427">
    <property type="term" value="P:positive regulation of receptor signaling pathway via JAK-STAT"/>
    <property type="evidence" value="ECO:0007669"/>
    <property type="project" value="TreeGrafter"/>
</dbReference>
<accession>A0A3Q2Z9P3</accession>
<reference evidence="9" key="2">
    <citation type="submission" date="2025-09" db="UniProtKB">
        <authorList>
            <consortium name="Ensembl"/>
        </authorList>
    </citation>
    <scope>IDENTIFICATION</scope>
</reference>
<comment type="subcellular location">
    <subcellularLocation>
        <location evidence="1 8">Secreted</location>
    </subcellularLocation>
</comment>
<dbReference type="GO" id="GO:0005131">
    <property type="term" value="F:growth hormone receptor binding"/>
    <property type="evidence" value="ECO:0007669"/>
    <property type="project" value="TreeGrafter"/>
</dbReference>
<evidence type="ECO:0000313" key="9">
    <source>
        <dbReference type="Ensembl" id="ENSHCOP00000022823.1"/>
    </source>
</evidence>
<dbReference type="GO" id="GO:0070186">
    <property type="term" value="F:growth hormone activity"/>
    <property type="evidence" value="ECO:0007669"/>
    <property type="project" value="TreeGrafter"/>
</dbReference>
<evidence type="ECO:0000256" key="8">
    <source>
        <dbReference type="RuleBase" id="RU003618"/>
    </source>
</evidence>
<proteinExistence type="inferred from homology"/>
<organism evidence="9 10">
    <name type="scientific">Hippocampus comes</name>
    <name type="common">Tiger tail seahorse</name>
    <dbReference type="NCBI Taxonomy" id="109280"/>
    <lineage>
        <taxon>Eukaryota</taxon>
        <taxon>Metazoa</taxon>
        <taxon>Chordata</taxon>
        <taxon>Craniata</taxon>
        <taxon>Vertebrata</taxon>
        <taxon>Euteleostomi</taxon>
        <taxon>Actinopterygii</taxon>
        <taxon>Neopterygii</taxon>
        <taxon>Teleostei</taxon>
        <taxon>Neoteleostei</taxon>
        <taxon>Acanthomorphata</taxon>
        <taxon>Syngnathiaria</taxon>
        <taxon>Syngnathiformes</taxon>
        <taxon>Syngnathoidei</taxon>
        <taxon>Syngnathidae</taxon>
        <taxon>Hippocampus</taxon>
    </lineage>
</organism>
<keyword evidence="6" id="KW-1015">Disulfide bond</keyword>
<comment type="similarity">
    <text evidence="2 8">Belongs to the somatotropin/prolactin family.</text>
</comment>
<sequence length="282" mass="32606">MLNALFDSSFLKPFLRSSSIIEQPALKQQTVVLQHWKVSHKCQASSPRANCQRTRARQEALWAVLLWPCLLSTSFLLECTDQDQVIHPYCLSISQDKLLDRVMQHVELIFRVSEESCSLFEDIFVPFPLRLQRNQEAYACFTKAIPIPNSIGEVQQMSDKWLLHSVLMLVQSWIEPLVYLQTTLDHYDGAPEMLLNKTKWMSDKLISLEHGVVVLIKKMLNEGLLTTSFSDQGLFRYDMQTDMVESVMRDYILLSCFKKDSHKMAVFLKLLKCRHTDNANCA</sequence>
<evidence type="ECO:0000256" key="5">
    <source>
        <dbReference type="ARBA" id="ARBA00022729"/>
    </source>
</evidence>
<dbReference type="SUPFAM" id="SSF47266">
    <property type="entry name" value="4-helical cytokines"/>
    <property type="match status" value="1"/>
</dbReference>
<dbReference type="PROSITE" id="PS00266">
    <property type="entry name" value="SOMATOTROPIN_1"/>
    <property type="match status" value="1"/>
</dbReference>
<keyword evidence="5" id="KW-0732">Signal</keyword>
<dbReference type="PANTHER" id="PTHR11417">
    <property type="entry name" value="SOMATOTROPIN,PROLACTIN"/>
    <property type="match status" value="1"/>
</dbReference>
<protein>
    <submittedName>
        <fullName evidence="9">Somatolactin alpha</fullName>
    </submittedName>
</protein>
<name>A0A3Q2Z9P3_HIPCM</name>
<dbReference type="STRING" id="109280.ENSHCOP00000022823"/>
<evidence type="ECO:0000256" key="2">
    <source>
        <dbReference type="ARBA" id="ARBA00008474"/>
    </source>
</evidence>